<evidence type="ECO:0000313" key="6">
    <source>
        <dbReference type="Proteomes" id="UP000304947"/>
    </source>
</evidence>
<sequence length="904" mass="98765">MLDPEASKKLFEELTTKINREVKDKDMSADEVAYGFIKIANETMTRPIRSLTEARGHDTSKHRLATLGGAGGQHAVAIAEALGISQILIHRYSSVLSAYGMALADVVDERQEPDSKVWSDEGDVRKYFQSKMEELKKKSRATLKDQGFEEDHVHFEEYLNMRYRGTESALMVVRPSKDDADEKFDGDDWAFGKAFIEQHEQEFGFTLPDRDIIVDDVRARGIGKTFEGLEKTVDQQLEEIKPKDVGKDEKICGKSQVYFEGGRQETSIYKLEELVIGDRIKGPAIIADGTQTIVVTPGASALVIETHVVINIGESDGSEKKINTETVDPIMLSIFAHRFMAIAEQMGRALQKTSVSTNVKERLDYSCALFDPTGGLVANAPHLPVHLGSMSTCVKKQAKIWEGKLKKGDVLVSNHPMYGGTHLPDITVITPAFSGDKIVFYVASRAHHADIGGILPGSMPPHSRELFQEGAAIKSEKLVSEGRFDEKRITELLLDEPAQYPGCSGTRCLADNLNDLKAQVAANQKGINLINTLIDDYGEDVVQFYMTSIQDNAELSVRNLLKEVSKRFEGQDLSAVDYMDDGSPIKLNVQIDAGKGEAVFDFTGTGPEVYGNINAPEAVTYSAIIYCLRCLISEDIPLNQGCLAPIHVKIPKKSFLSPSATAAVVGGNVLTSQRVTDVVLKAFQACAASQGDCNNLTFVGGNADGKEAVKGFGYYETIAGGSGAGPTWDGTNGVHTHMTNTRITDSEVFERRYPVLLREFSLRAGSGGNGQHKGSDGVVRDIEFRIPVQVSILSERRVYHPYGLNGGEDAACGQNVWVRHVEKAPTDDEKKVKEEEEVRYINLGGKNTAAFKAGERIIINTPGGGGWGPMGEESQTNKHLWSDPKSHWKGGSVAARQAEGEASA</sequence>
<dbReference type="EMBL" id="QZBU01000114">
    <property type="protein sequence ID" value="TIA72813.1"/>
    <property type="molecule type" value="Genomic_DNA"/>
</dbReference>
<evidence type="ECO:0000259" key="3">
    <source>
        <dbReference type="Pfam" id="PF02538"/>
    </source>
</evidence>
<dbReference type="PANTHER" id="PTHR11365">
    <property type="entry name" value="5-OXOPROLINASE RELATED"/>
    <property type="match status" value="1"/>
</dbReference>
<evidence type="ECO:0008006" key="7">
    <source>
        <dbReference type="Google" id="ProtNLM"/>
    </source>
</evidence>
<reference evidence="5 6" key="1">
    <citation type="submission" date="2018-10" db="EMBL/GenBank/DDBJ databases">
        <title>Fifty Aureobasidium pullulans genomes reveal a recombining polyextremotolerant generalist.</title>
        <authorList>
            <person name="Gostincar C."/>
            <person name="Turk M."/>
            <person name="Zajc J."/>
            <person name="Gunde-Cimerman N."/>
        </authorList>
    </citation>
    <scope>NUCLEOTIDE SEQUENCE [LARGE SCALE GENOMIC DNA]</scope>
    <source>
        <strain evidence="5 6">EXF-3380</strain>
    </source>
</reference>
<organism evidence="5 6">
    <name type="scientific">Aureobasidium pullulans</name>
    <name type="common">Black yeast</name>
    <name type="synonym">Pullularia pullulans</name>
    <dbReference type="NCBI Taxonomy" id="5580"/>
    <lineage>
        <taxon>Eukaryota</taxon>
        <taxon>Fungi</taxon>
        <taxon>Dikarya</taxon>
        <taxon>Ascomycota</taxon>
        <taxon>Pezizomycotina</taxon>
        <taxon>Dothideomycetes</taxon>
        <taxon>Dothideomycetidae</taxon>
        <taxon>Dothideales</taxon>
        <taxon>Saccotheciaceae</taxon>
        <taxon>Aureobasidium</taxon>
    </lineage>
</organism>
<evidence type="ECO:0000256" key="1">
    <source>
        <dbReference type="SAM" id="MobiDB-lite"/>
    </source>
</evidence>
<feature type="region of interest" description="Disordered" evidence="1">
    <location>
        <begin position="863"/>
        <end position="904"/>
    </location>
</feature>
<dbReference type="Proteomes" id="UP000304947">
    <property type="component" value="Unassembled WGS sequence"/>
</dbReference>
<dbReference type="Pfam" id="PF02538">
    <property type="entry name" value="Hydantoinase_B"/>
    <property type="match status" value="1"/>
</dbReference>
<feature type="domain" description="Hydantoinase A/oxoprolinase" evidence="2">
    <location>
        <begin position="2"/>
        <end position="109"/>
    </location>
</feature>
<dbReference type="GO" id="GO:0006749">
    <property type="term" value="P:glutathione metabolic process"/>
    <property type="evidence" value="ECO:0007669"/>
    <property type="project" value="TreeGrafter"/>
</dbReference>
<accession>A0A4V4LPG9</accession>
<feature type="domain" description="Hydantoinase B/oxoprolinase" evidence="3">
    <location>
        <begin position="328"/>
        <end position="869"/>
    </location>
</feature>
<dbReference type="Pfam" id="PF01968">
    <property type="entry name" value="Hydantoinase_A"/>
    <property type="match status" value="1"/>
</dbReference>
<comment type="caution">
    <text evidence="5">The sequence shown here is derived from an EMBL/GenBank/DDBJ whole genome shotgun (WGS) entry which is preliminary data.</text>
</comment>
<dbReference type="GO" id="GO:0005829">
    <property type="term" value="C:cytosol"/>
    <property type="evidence" value="ECO:0007669"/>
    <property type="project" value="TreeGrafter"/>
</dbReference>
<dbReference type="InterPro" id="IPR003692">
    <property type="entry name" value="Hydantoinase_B"/>
</dbReference>
<evidence type="ECO:0000259" key="2">
    <source>
        <dbReference type="Pfam" id="PF01968"/>
    </source>
</evidence>
<dbReference type="AlphaFoldDB" id="A0A4V4LPG9"/>
<protein>
    <recommendedName>
        <fullName evidence="7">5-oxoprolinase</fullName>
    </recommendedName>
</protein>
<dbReference type="PANTHER" id="PTHR11365:SF2">
    <property type="entry name" value="5-OXOPROLINASE"/>
    <property type="match status" value="1"/>
</dbReference>
<dbReference type="InterPro" id="IPR049517">
    <property type="entry name" value="ACX-like_C"/>
</dbReference>
<dbReference type="Pfam" id="PF19278">
    <property type="entry name" value="Hydant_A_C"/>
    <property type="match status" value="1"/>
</dbReference>
<name>A0A4V4LPG9_AURPU</name>
<dbReference type="InterPro" id="IPR002821">
    <property type="entry name" value="Hydantoinase_A"/>
</dbReference>
<dbReference type="InterPro" id="IPR045079">
    <property type="entry name" value="Oxoprolinase-like"/>
</dbReference>
<dbReference type="GO" id="GO:0017168">
    <property type="term" value="F:5-oxoprolinase (ATP-hydrolyzing) activity"/>
    <property type="evidence" value="ECO:0007669"/>
    <property type="project" value="TreeGrafter"/>
</dbReference>
<feature type="domain" description="Acetophenone carboxylase-like C-terminal" evidence="4">
    <location>
        <begin position="124"/>
        <end position="303"/>
    </location>
</feature>
<evidence type="ECO:0000259" key="4">
    <source>
        <dbReference type="Pfam" id="PF19278"/>
    </source>
</evidence>
<gene>
    <name evidence="5" type="ORF">D6C83_00794</name>
</gene>
<proteinExistence type="predicted"/>
<evidence type="ECO:0000313" key="5">
    <source>
        <dbReference type="EMBL" id="TIA72813.1"/>
    </source>
</evidence>